<evidence type="ECO:0000259" key="5">
    <source>
        <dbReference type="PROSITE" id="PS50893"/>
    </source>
</evidence>
<evidence type="ECO:0000256" key="1">
    <source>
        <dbReference type="ARBA" id="ARBA00022448"/>
    </source>
</evidence>
<dbReference type="Gene3D" id="3.40.50.300">
    <property type="entry name" value="P-loop containing nucleotide triphosphate hydrolases"/>
    <property type="match status" value="1"/>
</dbReference>
<evidence type="ECO:0000256" key="3">
    <source>
        <dbReference type="ARBA" id="ARBA00022840"/>
    </source>
</evidence>
<dbReference type="GO" id="GO:0005524">
    <property type="term" value="F:ATP binding"/>
    <property type="evidence" value="ECO:0007669"/>
    <property type="project" value="UniProtKB-KW"/>
</dbReference>
<name>A0ABY9R1E7_9BACT</name>
<feature type="region of interest" description="Disordered" evidence="4">
    <location>
        <begin position="257"/>
        <end position="308"/>
    </location>
</feature>
<dbReference type="PANTHER" id="PTHR43023">
    <property type="entry name" value="PROTEIN TRIGALACTOSYLDIACYLGLYCEROL 3, CHLOROPLASTIC"/>
    <property type="match status" value="1"/>
</dbReference>
<dbReference type="SMART" id="SM00382">
    <property type="entry name" value="AAA"/>
    <property type="match status" value="1"/>
</dbReference>
<gene>
    <name evidence="6" type="ORF">KPS_000058</name>
</gene>
<keyword evidence="3 6" id="KW-0067">ATP-binding</keyword>
<dbReference type="EMBL" id="CP133659">
    <property type="protein sequence ID" value="WMW65573.1"/>
    <property type="molecule type" value="Genomic_DNA"/>
</dbReference>
<proteinExistence type="predicted"/>
<organism evidence="6 7">
    <name type="scientific">Nitratidesulfovibrio liaohensis</name>
    <dbReference type="NCBI Taxonomy" id="2604158"/>
    <lineage>
        <taxon>Bacteria</taxon>
        <taxon>Pseudomonadati</taxon>
        <taxon>Thermodesulfobacteriota</taxon>
        <taxon>Desulfovibrionia</taxon>
        <taxon>Desulfovibrionales</taxon>
        <taxon>Desulfovibrionaceae</taxon>
        <taxon>Nitratidesulfovibrio</taxon>
    </lineage>
</organism>
<evidence type="ECO:0000256" key="4">
    <source>
        <dbReference type="SAM" id="MobiDB-lite"/>
    </source>
</evidence>
<protein>
    <submittedName>
        <fullName evidence="6">ATP-binding cassette domain-containing protein</fullName>
    </submittedName>
</protein>
<dbReference type="SUPFAM" id="SSF52540">
    <property type="entry name" value="P-loop containing nucleoside triphosphate hydrolases"/>
    <property type="match status" value="1"/>
</dbReference>
<evidence type="ECO:0000313" key="6">
    <source>
        <dbReference type="EMBL" id="WMW65573.1"/>
    </source>
</evidence>
<dbReference type="InterPro" id="IPR003593">
    <property type="entry name" value="AAA+_ATPase"/>
</dbReference>
<dbReference type="InterPro" id="IPR003439">
    <property type="entry name" value="ABC_transporter-like_ATP-bd"/>
</dbReference>
<keyword evidence="7" id="KW-1185">Reference proteome</keyword>
<evidence type="ECO:0000256" key="2">
    <source>
        <dbReference type="ARBA" id="ARBA00022741"/>
    </source>
</evidence>
<keyword evidence="1" id="KW-0813">Transport</keyword>
<reference evidence="6" key="1">
    <citation type="submission" date="2023-09" db="EMBL/GenBank/DDBJ databases">
        <authorList>
            <consortium name="CW5 consortium"/>
            <person name="Lu C.-W."/>
        </authorList>
    </citation>
    <scope>NUCLEOTIDE SEQUENCE</scope>
    <source>
        <strain evidence="6">KPS</strain>
    </source>
</reference>
<sequence>MNRTTQPSAIQTPAPHIRVRDLTVSYGTFVLMRELNFDIRRGDIFIIMGGSGCGKSTLLKVLVGLKQPASGTVHYGGTDFWGGTPAVRDAVMRRAGILYQSGALWSSMTLAENVALPLEQYTRLTRAEIADIVAFKLALVGLAGFERFYPSEISGGMRKRAGLARALALDPEIVFFDEPSAGLDPVSARLLDDLILELRESLGTTIVVVTHELASIFAIGTNSVFLDVETRTMTASGNPNDILREARDPKAVRFLTRGESSMGAARRPGPVTGATPPSGIPPDGQEETGAADKAGIGPDASPCGKEER</sequence>
<evidence type="ECO:0000313" key="7">
    <source>
        <dbReference type="Proteomes" id="UP001180616"/>
    </source>
</evidence>
<dbReference type="PANTHER" id="PTHR43023:SF3">
    <property type="entry name" value="PROTEIN TRIGALACTOSYLDIACYLGLYCEROL 3, CHLOROPLASTIC"/>
    <property type="match status" value="1"/>
</dbReference>
<feature type="domain" description="ABC transporter" evidence="5">
    <location>
        <begin position="17"/>
        <end position="255"/>
    </location>
</feature>
<keyword evidence="2" id="KW-0547">Nucleotide-binding</keyword>
<dbReference type="PROSITE" id="PS00211">
    <property type="entry name" value="ABC_TRANSPORTER_1"/>
    <property type="match status" value="1"/>
</dbReference>
<dbReference type="Proteomes" id="UP001180616">
    <property type="component" value="Chromosome"/>
</dbReference>
<dbReference type="InterPro" id="IPR027417">
    <property type="entry name" value="P-loop_NTPase"/>
</dbReference>
<dbReference type="RefSeq" id="WP_309541567.1">
    <property type="nucleotide sequence ID" value="NZ_CP133659.1"/>
</dbReference>
<accession>A0ABY9R1E7</accession>
<dbReference type="PROSITE" id="PS50893">
    <property type="entry name" value="ABC_TRANSPORTER_2"/>
    <property type="match status" value="1"/>
</dbReference>
<dbReference type="InterPro" id="IPR017871">
    <property type="entry name" value="ABC_transporter-like_CS"/>
</dbReference>
<dbReference type="Pfam" id="PF00005">
    <property type="entry name" value="ABC_tran"/>
    <property type="match status" value="1"/>
</dbReference>